<evidence type="ECO:0000313" key="2">
    <source>
        <dbReference type="EMBL" id="BAH51153.1"/>
    </source>
</evidence>
<feature type="compositionally biased region" description="Basic and acidic residues" evidence="1">
    <location>
        <begin position="42"/>
        <end position="56"/>
    </location>
</feature>
<dbReference type="HOGENOM" id="CLU_3047461_0_0_11"/>
<evidence type="ECO:0000313" key="3">
    <source>
        <dbReference type="Proteomes" id="UP000002212"/>
    </source>
</evidence>
<gene>
    <name evidence="2" type="ordered locus">ROP_29060</name>
</gene>
<organism evidence="2 3">
    <name type="scientific">Rhodococcus opacus (strain B4)</name>
    <dbReference type="NCBI Taxonomy" id="632772"/>
    <lineage>
        <taxon>Bacteria</taxon>
        <taxon>Bacillati</taxon>
        <taxon>Actinomycetota</taxon>
        <taxon>Actinomycetes</taxon>
        <taxon>Mycobacteriales</taxon>
        <taxon>Nocardiaceae</taxon>
        <taxon>Rhodococcus</taxon>
    </lineage>
</organism>
<name>C1B5M7_RHOOB</name>
<dbReference type="EMBL" id="AP011115">
    <property type="protein sequence ID" value="BAH51153.1"/>
    <property type="molecule type" value="Genomic_DNA"/>
</dbReference>
<dbReference type="KEGG" id="rop:ROP_29060"/>
<feature type="region of interest" description="Disordered" evidence="1">
    <location>
        <begin position="35"/>
        <end position="56"/>
    </location>
</feature>
<dbReference type="RefSeq" id="WP_012690109.1">
    <property type="nucleotide sequence ID" value="NC_012522.1"/>
</dbReference>
<dbReference type="Proteomes" id="UP000002212">
    <property type="component" value="Chromosome"/>
</dbReference>
<proteinExistence type="predicted"/>
<evidence type="ECO:0000256" key="1">
    <source>
        <dbReference type="SAM" id="MobiDB-lite"/>
    </source>
</evidence>
<protein>
    <submittedName>
        <fullName evidence="2">Hypothetical membrane protein</fullName>
    </submittedName>
</protein>
<sequence>MGDLLITVLLLGSFIGAALMIRYINTRTARPATARQRTRVTAADEKCSRESRSARL</sequence>
<dbReference type="PATRIC" id="fig|632772.20.peg.3035"/>
<reference evidence="2 3" key="1">
    <citation type="submission" date="2009-03" db="EMBL/GenBank/DDBJ databases">
        <title>Comparison of the complete genome sequences of Rhodococcus erythropolis PR4 and Rhodococcus opacus B4.</title>
        <authorList>
            <person name="Takarada H."/>
            <person name="Sekine M."/>
            <person name="Hosoyama A."/>
            <person name="Yamada R."/>
            <person name="Fujisawa T."/>
            <person name="Omata S."/>
            <person name="Shimizu A."/>
            <person name="Tsukatani N."/>
            <person name="Tanikawa S."/>
            <person name="Fujita N."/>
            <person name="Harayama S."/>
        </authorList>
    </citation>
    <scope>NUCLEOTIDE SEQUENCE [LARGE SCALE GENOMIC DNA]</scope>
    <source>
        <strain evidence="2 3">B4</strain>
    </source>
</reference>
<dbReference type="AlphaFoldDB" id="C1B5M7"/>
<accession>C1B5M7</accession>